<evidence type="ECO:0000313" key="12">
    <source>
        <dbReference type="EMBL" id="CUP95549.1"/>
    </source>
</evidence>
<dbReference type="PANTHER" id="PTHR43394:SF1">
    <property type="entry name" value="ATP-BINDING CASSETTE SUB-FAMILY B MEMBER 10, MITOCHONDRIAL"/>
    <property type="match status" value="1"/>
</dbReference>
<dbReference type="AlphaFoldDB" id="A0A174SLV5"/>
<feature type="transmembrane region" description="Helical" evidence="9">
    <location>
        <begin position="246"/>
        <end position="267"/>
    </location>
</feature>
<evidence type="ECO:0000256" key="8">
    <source>
        <dbReference type="ARBA" id="ARBA00023136"/>
    </source>
</evidence>
<evidence type="ECO:0000256" key="6">
    <source>
        <dbReference type="ARBA" id="ARBA00022840"/>
    </source>
</evidence>
<dbReference type="FunFam" id="3.40.50.300:FF:000221">
    <property type="entry name" value="Multidrug ABC transporter ATP-binding protein"/>
    <property type="match status" value="1"/>
</dbReference>
<feature type="transmembrane region" description="Helical" evidence="9">
    <location>
        <begin position="279"/>
        <end position="297"/>
    </location>
</feature>
<dbReference type="EC" id="3.6.3.-" evidence="12"/>
<dbReference type="CDD" id="cd18548">
    <property type="entry name" value="ABC_6TM_Tm287_like"/>
    <property type="match status" value="1"/>
</dbReference>
<dbReference type="InterPro" id="IPR003439">
    <property type="entry name" value="ABC_transporter-like_ATP-bd"/>
</dbReference>
<dbReference type="InterPro" id="IPR027417">
    <property type="entry name" value="P-loop_NTPase"/>
</dbReference>
<dbReference type="GO" id="GO:0005524">
    <property type="term" value="F:ATP binding"/>
    <property type="evidence" value="ECO:0007669"/>
    <property type="project" value="UniProtKB-KW"/>
</dbReference>
<keyword evidence="2" id="KW-0813">Transport</keyword>
<evidence type="ECO:0000259" key="10">
    <source>
        <dbReference type="PROSITE" id="PS50893"/>
    </source>
</evidence>
<name>A0A174SLV5_9FIRM</name>
<feature type="transmembrane region" description="Helical" evidence="9">
    <location>
        <begin position="158"/>
        <end position="175"/>
    </location>
</feature>
<dbReference type="PROSITE" id="PS50929">
    <property type="entry name" value="ABC_TM1F"/>
    <property type="match status" value="1"/>
</dbReference>
<evidence type="ECO:0000256" key="7">
    <source>
        <dbReference type="ARBA" id="ARBA00022989"/>
    </source>
</evidence>
<dbReference type="GO" id="GO:0005886">
    <property type="term" value="C:plasma membrane"/>
    <property type="evidence" value="ECO:0007669"/>
    <property type="project" value="UniProtKB-SubCell"/>
</dbReference>
<feature type="domain" description="ABC transmembrane type-1" evidence="11">
    <location>
        <begin position="17"/>
        <end position="299"/>
    </location>
</feature>
<dbReference type="InterPro" id="IPR036640">
    <property type="entry name" value="ABC1_TM_sf"/>
</dbReference>
<dbReference type="EMBL" id="CZBE01000018">
    <property type="protein sequence ID" value="CUP95549.1"/>
    <property type="molecule type" value="Genomic_DNA"/>
</dbReference>
<keyword evidence="8 9" id="KW-0472">Membrane</keyword>
<sequence length="576" mass="63015">MIRRILSYMGPYKKYAFGAILCVVTEAMFELIIPLIMADIVDVGVAMGDRAYIFQRGALMTVCAGAALLLGVGSARFSALCGQGLGAELRKAEYRRMQGFSFGNIDRFSTPSLVTRLTSDVTTIQNSVSNGIRPAFRAPTMMLTATIVSFTINAKLALVFLVAMPLLGVLLFEIIRRVRPLYTLMQSSIDQVNRIIQENLTAIRVVKAYVRGDYEIEKFSAGNRALQTASEKAFGLSALNMPAMQLVMYATILAILWFGGGMVRIGGMQVGELTGFLSYVLQVLNSLMMISNVFMMLTRSLASGRRILEIIDETPEITDRGASPDCAVSRGEITFDHVWFKYRPQAAEFVLSDISFTVGAGQTVGIIGKTGSAKTTLVQMIPRLYDASRGEVRIDGRPVKSYPLRHLRDAVAVVLQKNTLFSGTVRDNLRWGRQDATDEEIAEACRIACADEFIGRLSDGYDTELGQGGVNVSGGQKQRLCIARAILKRPKVLILDDSTSAVDTATEARIRQRLAESLPGMTKIIIAQRVSSVVHADKIIIMEDGRILAEGTHTSLLAGNAVYQEIYQSQQEGVGL</sequence>
<keyword evidence="3" id="KW-1003">Cell membrane</keyword>
<keyword evidence="7 9" id="KW-1133">Transmembrane helix</keyword>
<gene>
    <name evidence="12" type="ORF">ERS852551_02541</name>
</gene>
<dbReference type="SUPFAM" id="SSF52540">
    <property type="entry name" value="P-loop containing nucleoside triphosphate hydrolases"/>
    <property type="match status" value="1"/>
</dbReference>
<organism evidence="12 13">
    <name type="scientific">Anaerotruncus colihominis</name>
    <dbReference type="NCBI Taxonomy" id="169435"/>
    <lineage>
        <taxon>Bacteria</taxon>
        <taxon>Bacillati</taxon>
        <taxon>Bacillota</taxon>
        <taxon>Clostridia</taxon>
        <taxon>Eubacteriales</taxon>
        <taxon>Oscillospiraceae</taxon>
        <taxon>Anaerotruncus</taxon>
    </lineage>
</organism>
<dbReference type="Proteomes" id="UP000095765">
    <property type="component" value="Unassembled WGS sequence"/>
</dbReference>
<dbReference type="InterPro" id="IPR003593">
    <property type="entry name" value="AAA+_ATPase"/>
</dbReference>
<dbReference type="Pfam" id="PF00664">
    <property type="entry name" value="ABC_membrane"/>
    <property type="match status" value="1"/>
</dbReference>
<dbReference type="SMART" id="SM00382">
    <property type="entry name" value="AAA"/>
    <property type="match status" value="1"/>
</dbReference>
<dbReference type="Gene3D" id="3.40.50.300">
    <property type="entry name" value="P-loop containing nucleotide triphosphate hydrolases"/>
    <property type="match status" value="1"/>
</dbReference>
<dbReference type="PANTHER" id="PTHR43394">
    <property type="entry name" value="ATP-DEPENDENT PERMEASE MDL1, MITOCHONDRIAL"/>
    <property type="match status" value="1"/>
</dbReference>
<dbReference type="InterPro" id="IPR017871">
    <property type="entry name" value="ABC_transporter-like_CS"/>
</dbReference>
<comment type="subcellular location">
    <subcellularLocation>
        <location evidence="1">Cell membrane</location>
        <topology evidence="1">Multi-pass membrane protein</topology>
    </subcellularLocation>
</comment>
<evidence type="ECO:0000256" key="5">
    <source>
        <dbReference type="ARBA" id="ARBA00022741"/>
    </source>
</evidence>
<dbReference type="GO" id="GO:0015421">
    <property type="term" value="F:ABC-type oligopeptide transporter activity"/>
    <property type="evidence" value="ECO:0007669"/>
    <property type="project" value="TreeGrafter"/>
</dbReference>
<accession>A0A174SLV5</accession>
<keyword evidence="6 12" id="KW-0067">ATP-binding</keyword>
<dbReference type="PROSITE" id="PS00211">
    <property type="entry name" value="ABC_TRANSPORTER_1"/>
    <property type="match status" value="1"/>
</dbReference>
<protein>
    <submittedName>
        <fullName evidence="12">Putative multidrug export ATP-binding/permease protein SAV1866</fullName>
        <ecNumber evidence="12">3.6.3.-</ecNumber>
    </submittedName>
</protein>
<evidence type="ECO:0000256" key="1">
    <source>
        <dbReference type="ARBA" id="ARBA00004651"/>
    </source>
</evidence>
<dbReference type="InterPro" id="IPR011527">
    <property type="entry name" value="ABC1_TM_dom"/>
</dbReference>
<dbReference type="GO" id="GO:0016887">
    <property type="term" value="F:ATP hydrolysis activity"/>
    <property type="evidence" value="ECO:0007669"/>
    <property type="project" value="InterPro"/>
</dbReference>
<feature type="transmembrane region" description="Helical" evidence="9">
    <location>
        <begin position="15"/>
        <end position="37"/>
    </location>
</feature>
<dbReference type="Gene3D" id="1.20.1560.10">
    <property type="entry name" value="ABC transporter type 1, transmembrane domain"/>
    <property type="match status" value="1"/>
</dbReference>
<evidence type="ECO:0000256" key="9">
    <source>
        <dbReference type="SAM" id="Phobius"/>
    </source>
</evidence>
<dbReference type="SUPFAM" id="SSF90123">
    <property type="entry name" value="ABC transporter transmembrane region"/>
    <property type="match status" value="1"/>
</dbReference>
<dbReference type="PROSITE" id="PS50893">
    <property type="entry name" value="ABC_TRANSPORTER_2"/>
    <property type="match status" value="1"/>
</dbReference>
<evidence type="ECO:0000313" key="13">
    <source>
        <dbReference type="Proteomes" id="UP000095765"/>
    </source>
</evidence>
<evidence type="ECO:0000256" key="4">
    <source>
        <dbReference type="ARBA" id="ARBA00022692"/>
    </source>
</evidence>
<feature type="transmembrane region" description="Helical" evidence="9">
    <location>
        <begin position="57"/>
        <end position="81"/>
    </location>
</feature>
<evidence type="ECO:0000259" key="11">
    <source>
        <dbReference type="PROSITE" id="PS50929"/>
    </source>
</evidence>
<keyword evidence="12" id="KW-0378">Hydrolase</keyword>
<evidence type="ECO:0000256" key="2">
    <source>
        <dbReference type="ARBA" id="ARBA00022448"/>
    </source>
</evidence>
<dbReference type="Pfam" id="PF00005">
    <property type="entry name" value="ABC_tran"/>
    <property type="match status" value="1"/>
</dbReference>
<evidence type="ECO:0000256" key="3">
    <source>
        <dbReference type="ARBA" id="ARBA00022475"/>
    </source>
</evidence>
<reference evidence="12 13" key="1">
    <citation type="submission" date="2015-09" db="EMBL/GenBank/DDBJ databases">
        <authorList>
            <consortium name="Pathogen Informatics"/>
        </authorList>
    </citation>
    <scope>NUCLEOTIDE SEQUENCE [LARGE SCALE GENOMIC DNA]</scope>
    <source>
        <strain evidence="12 13">2789STDY5834939</strain>
    </source>
</reference>
<keyword evidence="4 9" id="KW-0812">Transmembrane</keyword>
<dbReference type="InterPro" id="IPR039421">
    <property type="entry name" value="Type_1_exporter"/>
</dbReference>
<keyword evidence="5" id="KW-0547">Nucleotide-binding</keyword>
<proteinExistence type="predicted"/>
<feature type="domain" description="ABC transporter" evidence="10">
    <location>
        <begin position="333"/>
        <end position="569"/>
    </location>
</feature>
<dbReference type="RefSeq" id="WP_207731181.1">
    <property type="nucleotide sequence ID" value="NZ_CABIWA010000005.1"/>
</dbReference>